<gene>
    <name evidence="3" type="ORF">HALLA_05970</name>
</gene>
<dbReference type="Pfam" id="PF23993">
    <property type="entry name" value="DUF7311"/>
    <property type="match status" value="1"/>
</dbReference>
<dbReference type="OrthoDB" id="204975at2157"/>
<dbReference type="Proteomes" id="UP000019024">
    <property type="component" value="Chromosome"/>
</dbReference>
<sequence length="154" mass="16536">MIRYVLAVLLTVGLLALSIPAVNLAGEIQTERQLETEVTDLETAAVSLFETEEVSHDGAPAPRRAVTLEFPESSMTTVPVDSFEVERIHDDTSVVSYAAEGRNERQQSIAAPIVSEDPTRNESVDLGSGSGERTVVLRLEADSDGDPVVTVDQA</sequence>
<proteinExistence type="predicted"/>
<protein>
    <recommendedName>
        <fullName evidence="2">DUF7311 domain-containing protein</fullName>
    </recommendedName>
</protein>
<dbReference type="GeneID" id="25144043"/>
<evidence type="ECO:0000256" key="1">
    <source>
        <dbReference type="SAM" id="MobiDB-lite"/>
    </source>
</evidence>
<feature type="region of interest" description="Disordered" evidence="1">
    <location>
        <begin position="100"/>
        <end position="132"/>
    </location>
</feature>
<dbReference type="RefSeq" id="WP_049951673.1">
    <property type="nucleotide sequence ID" value="NZ_CP007055.1"/>
</dbReference>
<accession>W0JIB1</accession>
<evidence type="ECO:0000259" key="2">
    <source>
        <dbReference type="Pfam" id="PF23993"/>
    </source>
</evidence>
<evidence type="ECO:0000313" key="4">
    <source>
        <dbReference type="Proteomes" id="UP000019024"/>
    </source>
</evidence>
<name>W0JIB1_9EURY</name>
<keyword evidence="4" id="KW-1185">Reference proteome</keyword>
<dbReference type="HOGENOM" id="CLU_138326_0_0_2"/>
<reference evidence="3 4" key="1">
    <citation type="submission" date="2014-01" db="EMBL/GenBank/DDBJ databases">
        <authorList>
            <consortium name="DOE Joint Genome Institute"/>
            <person name="Anderson I."/>
            <person name="Huntemann M."/>
            <person name="Han J."/>
            <person name="Chen A."/>
            <person name="Kyrpides N."/>
            <person name="Mavromatis K."/>
            <person name="Markowitz V."/>
            <person name="Palaniappan K."/>
            <person name="Ivanova N."/>
            <person name="Schaumberg A."/>
            <person name="Pati A."/>
            <person name="Liolios K."/>
            <person name="Nordberg H.P."/>
            <person name="Cantor M.N."/>
            <person name="Hua S.X."/>
            <person name="Woyke T."/>
        </authorList>
    </citation>
    <scope>NUCLEOTIDE SEQUENCE [LARGE SCALE GENOMIC DNA]</scope>
    <source>
        <strain evidence="3 4">XH-48</strain>
    </source>
</reference>
<dbReference type="InterPro" id="IPR055735">
    <property type="entry name" value="DUF7311"/>
</dbReference>
<feature type="domain" description="DUF7311" evidence="2">
    <location>
        <begin position="1"/>
        <end position="151"/>
    </location>
</feature>
<dbReference type="KEGG" id="hlr:HALLA_05970"/>
<dbReference type="STRING" id="797299.HALLA_05970"/>
<organism evidence="3 4">
    <name type="scientific">Halostagnicola larsenii XH-48</name>
    <dbReference type="NCBI Taxonomy" id="797299"/>
    <lineage>
        <taxon>Archaea</taxon>
        <taxon>Methanobacteriati</taxon>
        <taxon>Methanobacteriota</taxon>
        <taxon>Stenosarchaea group</taxon>
        <taxon>Halobacteria</taxon>
        <taxon>Halobacteriales</taxon>
        <taxon>Natrialbaceae</taxon>
        <taxon>Halostagnicola</taxon>
    </lineage>
</organism>
<dbReference type="eggNOG" id="arCOG10216">
    <property type="taxonomic scope" value="Archaea"/>
</dbReference>
<evidence type="ECO:0000313" key="3">
    <source>
        <dbReference type="EMBL" id="AHF98460.1"/>
    </source>
</evidence>
<dbReference type="AlphaFoldDB" id="W0JIB1"/>
<dbReference type="EMBL" id="CP007055">
    <property type="protein sequence ID" value="AHF98460.1"/>
    <property type="molecule type" value="Genomic_DNA"/>
</dbReference>